<organism evidence="1 2">
    <name type="scientific">Micavibrio aeruginosavorus</name>
    <dbReference type="NCBI Taxonomy" id="349221"/>
    <lineage>
        <taxon>Bacteria</taxon>
        <taxon>Pseudomonadati</taxon>
        <taxon>Bdellovibrionota</taxon>
        <taxon>Bdellovibrionia</taxon>
        <taxon>Bdellovibrionales</taxon>
        <taxon>Pseudobdellovibrionaceae</taxon>
        <taxon>Micavibrio</taxon>
    </lineage>
</organism>
<protein>
    <submittedName>
        <fullName evidence="1">Uncharacterized protein</fullName>
    </submittedName>
</protein>
<evidence type="ECO:0000313" key="2">
    <source>
        <dbReference type="Proteomes" id="UP000249417"/>
    </source>
</evidence>
<accession>A0A2W5PVU4</accession>
<dbReference type="EMBL" id="QFQB01000178">
    <property type="protein sequence ID" value="PZQ43190.1"/>
    <property type="molecule type" value="Genomic_DNA"/>
</dbReference>
<sequence length="90" mass="10189">MTFEQEFNAKALENPDDAIALMSREVEKACKADPDMDKRGAYDRILAGFEGIPRLREYLKNNTPSTYEEPECPRNVMLAHVKSNLAFAHG</sequence>
<dbReference type="Proteomes" id="UP000249417">
    <property type="component" value="Unassembled WGS sequence"/>
</dbReference>
<proteinExistence type="predicted"/>
<name>A0A2W5PVU4_9BACT</name>
<dbReference type="AlphaFoldDB" id="A0A2W5PVU4"/>
<comment type="caution">
    <text evidence="1">The sequence shown here is derived from an EMBL/GenBank/DDBJ whole genome shotgun (WGS) entry which is preliminary data.</text>
</comment>
<evidence type="ECO:0000313" key="1">
    <source>
        <dbReference type="EMBL" id="PZQ43190.1"/>
    </source>
</evidence>
<reference evidence="1 2" key="1">
    <citation type="submission" date="2017-08" db="EMBL/GenBank/DDBJ databases">
        <title>Infants hospitalized years apart are colonized by the same room-sourced microbial strains.</title>
        <authorList>
            <person name="Brooks B."/>
            <person name="Olm M.R."/>
            <person name="Firek B.A."/>
            <person name="Baker R."/>
            <person name="Thomas B.C."/>
            <person name="Morowitz M.J."/>
            <person name="Banfield J.F."/>
        </authorList>
    </citation>
    <scope>NUCLEOTIDE SEQUENCE [LARGE SCALE GENOMIC DNA]</scope>
    <source>
        <strain evidence="1">S2_005_002_R2_29</strain>
    </source>
</reference>
<gene>
    <name evidence="1" type="ORF">DI551_12575</name>
</gene>